<evidence type="ECO:0000313" key="2">
    <source>
        <dbReference type="Proteomes" id="UP000499080"/>
    </source>
</evidence>
<protein>
    <submittedName>
        <fullName evidence="1">Uncharacterized protein</fullName>
    </submittedName>
</protein>
<proteinExistence type="predicted"/>
<comment type="caution">
    <text evidence="1">The sequence shown here is derived from an EMBL/GenBank/DDBJ whole genome shotgun (WGS) entry which is preliminary data.</text>
</comment>
<dbReference type="Proteomes" id="UP000499080">
    <property type="component" value="Unassembled WGS sequence"/>
</dbReference>
<organism evidence="1 2">
    <name type="scientific">Araneus ventricosus</name>
    <name type="common">Orbweaver spider</name>
    <name type="synonym">Epeira ventricosa</name>
    <dbReference type="NCBI Taxonomy" id="182803"/>
    <lineage>
        <taxon>Eukaryota</taxon>
        <taxon>Metazoa</taxon>
        <taxon>Ecdysozoa</taxon>
        <taxon>Arthropoda</taxon>
        <taxon>Chelicerata</taxon>
        <taxon>Arachnida</taxon>
        <taxon>Araneae</taxon>
        <taxon>Araneomorphae</taxon>
        <taxon>Entelegynae</taxon>
        <taxon>Araneoidea</taxon>
        <taxon>Araneidae</taxon>
        <taxon>Araneus</taxon>
    </lineage>
</organism>
<sequence length="77" mass="8578">MAKTILIGVRRGCDGLLAGRTYTFLKEGKCESTESEQWEGPQKDHFFVAESRDVLGGSTLKGTPSRHFLQPTHEALR</sequence>
<dbReference type="AlphaFoldDB" id="A0A4Y2NLK2"/>
<keyword evidence="2" id="KW-1185">Reference proteome</keyword>
<accession>A0A4Y2NLK2</accession>
<gene>
    <name evidence="1" type="ORF">AVEN_96973_1</name>
</gene>
<name>A0A4Y2NLK2_ARAVE</name>
<reference evidence="1 2" key="1">
    <citation type="journal article" date="2019" name="Sci. Rep.">
        <title>Orb-weaving spider Araneus ventricosus genome elucidates the spidroin gene catalogue.</title>
        <authorList>
            <person name="Kono N."/>
            <person name="Nakamura H."/>
            <person name="Ohtoshi R."/>
            <person name="Moran D.A.P."/>
            <person name="Shinohara A."/>
            <person name="Yoshida Y."/>
            <person name="Fujiwara M."/>
            <person name="Mori M."/>
            <person name="Tomita M."/>
            <person name="Arakawa K."/>
        </authorList>
    </citation>
    <scope>NUCLEOTIDE SEQUENCE [LARGE SCALE GENOMIC DNA]</scope>
</reference>
<dbReference type="EMBL" id="BGPR01009497">
    <property type="protein sequence ID" value="GBN40388.1"/>
    <property type="molecule type" value="Genomic_DNA"/>
</dbReference>
<evidence type="ECO:0000313" key="1">
    <source>
        <dbReference type="EMBL" id="GBN40388.1"/>
    </source>
</evidence>